<evidence type="ECO:0000256" key="2">
    <source>
        <dbReference type="SAM" id="MobiDB-lite"/>
    </source>
</evidence>
<proteinExistence type="predicted"/>
<dbReference type="Pfam" id="PF00005">
    <property type="entry name" value="ABC_tran"/>
    <property type="match status" value="2"/>
</dbReference>
<comment type="caution">
    <text evidence="4">The sequence shown here is derived from an EMBL/GenBank/DDBJ whole genome shotgun (WGS) entry which is preliminary data.</text>
</comment>
<reference evidence="4" key="1">
    <citation type="submission" date="2023-03" db="EMBL/GenBank/DDBJ databases">
        <title>Massive genome expansion in bonnet fungi (Mycena s.s.) driven by repeated elements and novel gene families across ecological guilds.</title>
        <authorList>
            <consortium name="Lawrence Berkeley National Laboratory"/>
            <person name="Harder C.B."/>
            <person name="Miyauchi S."/>
            <person name="Viragh M."/>
            <person name="Kuo A."/>
            <person name="Thoen E."/>
            <person name="Andreopoulos B."/>
            <person name="Lu D."/>
            <person name="Skrede I."/>
            <person name="Drula E."/>
            <person name="Henrissat B."/>
            <person name="Morin E."/>
            <person name="Kohler A."/>
            <person name="Barry K."/>
            <person name="LaButti K."/>
            <person name="Morin E."/>
            <person name="Salamov A."/>
            <person name="Lipzen A."/>
            <person name="Mereny Z."/>
            <person name="Hegedus B."/>
            <person name="Baldrian P."/>
            <person name="Stursova M."/>
            <person name="Weitz H."/>
            <person name="Taylor A."/>
            <person name="Grigoriev I.V."/>
            <person name="Nagy L.G."/>
            <person name="Martin F."/>
            <person name="Kauserud H."/>
        </authorList>
    </citation>
    <scope>NUCLEOTIDE SEQUENCE</scope>
    <source>
        <strain evidence="4">CBHHK067</strain>
    </source>
</reference>
<dbReference type="AlphaFoldDB" id="A0AAD7DAL2"/>
<dbReference type="Proteomes" id="UP001221757">
    <property type="component" value="Unassembled WGS sequence"/>
</dbReference>
<protein>
    <submittedName>
        <fullName evidence="4">P-loop containing nucleoside triphosphate hydrolase protein</fullName>
    </submittedName>
</protein>
<keyword evidence="1" id="KW-0677">Repeat</keyword>
<dbReference type="PANTHER" id="PTHR19211:SF15">
    <property type="entry name" value="ATP-BINDING CASSETTE SUB-FAMILY F MEMBER 2"/>
    <property type="match status" value="1"/>
</dbReference>
<dbReference type="SUPFAM" id="SSF52540">
    <property type="entry name" value="P-loop containing nucleoside triphosphate hydrolases"/>
    <property type="match status" value="2"/>
</dbReference>
<evidence type="ECO:0000313" key="5">
    <source>
        <dbReference type="Proteomes" id="UP001221757"/>
    </source>
</evidence>
<gene>
    <name evidence="4" type="ORF">B0H17DRAFT_1136655</name>
</gene>
<feature type="domain" description="ABC transporter" evidence="3">
    <location>
        <begin position="121"/>
        <end position="330"/>
    </location>
</feature>
<feature type="region of interest" description="Disordered" evidence="2">
    <location>
        <begin position="49"/>
        <end position="92"/>
    </location>
</feature>
<dbReference type="PROSITE" id="PS50893">
    <property type="entry name" value="ABC_TRANSPORTER_2"/>
    <property type="match status" value="1"/>
</dbReference>
<accession>A0AAD7DAL2</accession>
<evidence type="ECO:0000256" key="1">
    <source>
        <dbReference type="ARBA" id="ARBA00022737"/>
    </source>
</evidence>
<feature type="compositionally biased region" description="Polar residues" evidence="2">
    <location>
        <begin position="74"/>
        <end position="88"/>
    </location>
</feature>
<dbReference type="InterPro" id="IPR027417">
    <property type="entry name" value="P-loop_NTPase"/>
</dbReference>
<dbReference type="GO" id="GO:0016887">
    <property type="term" value="F:ATP hydrolysis activity"/>
    <property type="evidence" value="ECO:0007669"/>
    <property type="project" value="InterPro"/>
</dbReference>
<dbReference type="InterPro" id="IPR003439">
    <property type="entry name" value="ABC_transporter-like_ATP-bd"/>
</dbReference>
<name>A0AAD7DAL2_MYCRO</name>
<organism evidence="4 5">
    <name type="scientific">Mycena rosella</name>
    <name type="common">Pink bonnet</name>
    <name type="synonym">Agaricus rosellus</name>
    <dbReference type="NCBI Taxonomy" id="1033263"/>
    <lineage>
        <taxon>Eukaryota</taxon>
        <taxon>Fungi</taxon>
        <taxon>Dikarya</taxon>
        <taxon>Basidiomycota</taxon>
        <taxon>Agaricomycotina</taxon>
        <taxon>Agaricomycetes</taxon>
        <taxon>Agaricomycetidae</taxon>
        <taxon>Agaricales</taxon>
        <taxon>Marasmiineae</taxon>
        <taxon>Mycenaceae</taxon>
        <taxon>Mycena</taxon>
    </lineage>
</organism>
<evidence type="ECO:0000313" key="4">
    <source>
        <dbReference type="EMBL" id="KAJ7686788.1"/>
    </source>
</evidence>
<dbReference type="Gene3D" id="3.40.50.300">
    <property type="entry name" value="P-loop containing nucleotide triphosphate hydrolases"/>
    <property type="match status" value="2"/>
</dbReference>
<dbReference type="EMBL" id="JARKIE010000093">
    <property type="protein sequence ID" value="KAJ7686788.1"/>
    <property type="molecule type" value="Genomic_DNA"/>
</dbReference>
<dbReference type="InterPro" id="IPR050611">
    <property type="entry name" value="ABCF"/>
</dbReference>
<dbReference type="FunFam" id="3.40.50.300:FF:001197">
    <property type="entry name" value="Putative ATP-binding cassette family ATPase"/>
    <property type="match status" value="1"/>
</dbReference>
<evidence type="ECO:0000259" key="3">
    <source>
        <dbReference type="PROSITE" id="PS50893"/>
    </source>
</evidence>
<feature type="compositionally biased region" description="Basic and acidic residues" evidence="2">
    <location>
        <begin position="62"/>
        <end position="73"/>
    </location>
</feature>
<keyword evidence="5" id="KW-1185">Reference proteome</keyword>
<sequence length="585" mass="65037">MSIFVICNLENPQYMSSYFKVVHGLRTVGRHRQTASYGYMTEHGRLLGQPSERGLYGGPGKRVLDGQGRESQRGSDTSICASSGSPPGSNLAADDIQDWVHEVADDRNADGTLVSDYTCNIKIVSYTLALGDQLLIDDATIMLERGRKYGLLGENGSGKSTFLQSPAAHDIKMPGFEIQLVSDGVEPSNITPLQFLVDAAHKEMEFATLMPKASSILEGLGFTSTVMCTPTMNMSDGWRVRVNLGHALFVKPHMLLLDEPTKHLDPGAVVWLKTQLKMYDGILVIASHSHDFMGSLTTGIVHLTNKKLAYPPYKYSKWMDGQQYRIKHLQRAIGRARDSGDVEEKLRLSRMLTASIVVCEPIRFNFGGARELEEGEWLTPLVKFDQVAFSDINGCIYHDLSFSIGVRARIAILGDPRENSTLFDLLIGALLPSAGTISKNAGLNLVRYSHQSAQKLPEDVSPLQYFQQRLDMGFQESQSQLQRFGLSVVQQRTRIRHLSDGLQNRVAFAQLAMQHPHILILDEPTNHMDVEFVEALVHAIKEFGGGVIIVSNNFRLISQVTNELWEVTGGKINGGIRIQHYRLQE</sequence>
<keyword evidence="4" id="KW-0378">Hydrolase</keyword>
<dbReference type="GO" id="GO:0005524">
    <property type="term" value="F:ATP binding"/>
    <property type="evidence" value="ECO:0007669"/>
    <property type="project" value="InterPro"/>
</dbReference>
<dbReference type="PANTHER" id="PTHR19211">
    <property type="entry name" value="ATP-BINDING TRANSPORT PROTEIN-RELATED"/>
    <property type="match status" value="1"/>
</dbReference>